<comment type="catalytic activity">
    <reaction evidence="8 9">
        <text>alpha-D-glucose 6-phosphate = beta-D-fructose 6-phosphate</text>
        <dbReference type="Rhea" id="RHEA:11816"/>
        <dbReference type="ChEBI" id="CHEBI:57634"/>
        <dbReference type="ChEBI" id="CHEBI:58225"/>
        <dbReference type="EC" id="5.3.1.9"/>
    </reaction>
</comment>
<dbReference type="InterPro" id="IPR035476">
    <property type="entry name" value="SIS_PGI_1"/>
</dbReference>
<dbReference type="OrthoDB" id="5831190at2759"/>
<evidence type="ECO:0000256" key="2">
    <source>
        <dbReference type="ARBA" id="ARBA00006604"/>
    </source>
</evidence>
<keyword evidence="7 9" id="KW-0413">Isomerase</keyword>
<dbReference type="UniPathway" id="UPA00109">
    <property type="reaction ID" value="UER00181"/>
</dbReference>
<comment type="pathway">
    <text evidence="1 9">Carbohydrate degradation; glycolysis; D-glyceraldehyde 3-phosphate and glycerone phosphate from D-glucose: step 2/4.</text>
</comment>
<dbReference type="InterPro" id="IPR018189">
    <property type="entry name" value="Phosphoglucose_isomerase_CS"/>
</dbReference>
<evidence type="ECO:0000256" key="8">
    <source>
        <dbReference type="ARBA" id="ARBA00029321"/>
    </source>
</evidence>
<dbReference type="InterPro" id="IPR023096">
    <property type="entry name" value="G6P_Isomerase_C"/>
</dbReference>
<dbReference type="FunFam" id="3.40.50.10490:FF:000031">
    <property type="entry name" value="Glucose-6-phosphate isomerase"/>
    <property type="match status" value="1"/>
</dbReference>
<dbReference type="Gene3D" id="3.40.50.10490">
    <property type="entry name" value="Glucose-6-phosphate isomerase like protein, domain 1"/>
    <property type="match status" value="2"/>
</dbReference>
<evidence type="ECO:0000256" key="5">
    <source>
        <dbReference type="ARBA" id="ARBA00022490"/>
    </source>
</evidence>
<evidence type="ECO:0000256" key="1">
    <source>
        <dbReference type="ARBA" id="ARBA00004926"/>
    </source>
</evidence>
<dbReference type="Gene3D" id="1.10.1390.10">
    <property type="match status" value="1"/>
</dbReference>
<keyword evidence="4 9" id="KW-0312">Gluconeogenesis</keyword>
<dbReference type="AlphaFoldDB" id="A0A836C9A9"/>
<dbReference type="PANTHER" id="PTHR11469:SF1">
    <property type="entry name" value="GLUCOSE-6-PHOSPHATE ISOMERASE"/>
    <property type="match status" value="1"/>
</dbReference>
<dbReference type="GO" id="GO:0006094">
    <property type="term" value="P:gluconeogenesis"/>
    <property type="evidence" value="ECO:0007669"/>
    <property type="project" value="UniProtKB-KW"/>
</dbReference>
<dbReference type="CDD" id="cd05016">
    <property type="entry name" value="SIS_PGI_2"/>
    <property type="match status" value="1"/>
</dbReference>
<dbReference type="GO" id="GO:0097367">
    <property type="term" value="F:carbohydrate derivative binding"/>
    <property type="evidence" value="ECO:0007669"/>
    <property type="project" value="InterPro"/>
</dbReference>
<dbReference type="InterPro" id="IPR046348">
    <property type="entry name" value="SIS_dom_sf"/>
</dbReference>
<reference evidence="10" key="1">
    <citation type="submission" date="2021-02" db="EMBL/GenBank/DDBJ databases">
        <title>First Annotated Genome of the Yellow-green Alga Tribonema minus.</title>
        <authorList>
            <person name="Mahan K.M."/>
        </authorList>
    </citation>
    <scope>NUCLEOTIDE SEQUENCE</scope>
    <source>
        <strain evidence="10">UTEX B ZZ1240</strain>
    </source>
</reference>
<dbReference type="PANTHER" id="PTHR11469">
    <property type="entry name" value="GLUCOSE-6-PHOSPHATE ISOMERASE"/>
    <property type="match status" value="1"/>
</dbReference>
<evidence type="ECO:0000256" key="7">
    <source>
        <dbReference type="ARBA" id="ARBA00023235"/>
    </source>
</evidence>
<keyword evidence="11" id="KW-1185">Reference proteome</keyword>
<dbReference type="PROSITE" id="PS00174">
    <property type="entry name" value="P_GLUCOSE_ISOMERASE_2"/>
    <property type="match status" value="1"/>
</dbReference>
<dbReference type="GO" id="GO:0048029">
    <property type="term" value="F:monosaccharide binding"/>
    <property type="evidence" value="ECO:0007669"/>
    <property type="project" value="TreeGrafter"/>
</dbReference>
<accession>A0A836C9A9</accession>
<evidence type="ECO:0000313" key="11">
    <source>
        <dbReference type="Proteomes" id="UP000664859"/>
    </source>
</evidence>
<dbReference type="PROSITE" id="PS00765">
    <property type="entry name" value="P_GLUCOSE_ISOMERASE_1"/>
    <property type="match status" value="1"/>
</dbReference>
<dbReference type="EMBL" id="JAFCMP010000535">
    <property type="protein sequence ID" value="KAG5176618.1"/>
    <property type="molecule type" value="Genomic_DNA"/>
</dbReference>
<dbReference type="FunFam" id="3.40.50.10490:FF:000018">
    <property type="entry name" value="Glucose-6-phosphate isomerase"/>
    <property type="match status" value="1"/>
</dbReference>
<dbReference type="FunFam" id="3.40.50.10490:FF:000048">
    <property type="entry name" value="Glucose-6-phosphate isomerase"/>
    <property type="match status" value="1"/>
</dbReference>
<dbReference type="PRINTS" id="PR00662">
    <property type="entry name" value="G6PISOMERASE"/>
</dbReference>
<sequence>MTAIYQSAAWAALKEHVSTVDALHLRDLMQDEARCAALTAQHGDILLDFSRQRVTSETMDMLFNLCEAADLEGKRAAMFGGEKINTTEGRAVFHVALRAPRDATMCVDGKNVIPDVHEVLDRIGDFATRVRSGEFKGCTGKPLRNVVSVGIGGSYLGPEFVYEALRTDKEAAVQAAGRRLRFLANVDPVDAKRALEGLDPEETLVVVVSKTFTTAETMLNARTLKDWLVSHLKGKATTEAITKSHIVAVSTSVEKCQAFGVDAANIFGFWDWVGGRYSVCSAVGALPLALQYGYDAVKAFLAGAHDMDRHFLEAPLRQNLPVLLGVLGVWNSTFLGSACRALLPYSQALLRFAAHIQQVDMESNGKRVAIDGTELPFEAGEVDFGEPGTNGQHSFYQLIHQGRIVPCDFLGYCESPAPVSLAGEPVTNHDELMSNFFAQADALAYGKTAEQCAEEGVPEPLRPHKVFPGNRPSSSLLFPKLNAFSLGQLLALYEHRTGVQGFIWGVNSFDQWGVELGKQLASKASSTLEVRTELSKARSSNAVPEGFNPSTTAMLAHFLKHSAAGKLAAAEELATAK</sequence>
<keyword evidence="6 9" id="KW-0324">Glycolysis</keyword>
<dbReference type="GO" id="GO:0006096">
    <property type="term" value="P:glycolytic process"/>
    <property type="evidence" value="ECO:0007669"/>
    <property type="project" value="UniProtKB-UniPathway"/>
</dbReference>
<protein>
    <recommendedName>
        <fullName evidence="3 9">Glucose-6-phosphate isomerase</fullName>
        <ecNumber evidence="3 9">5.3.1.9</ecNumber>
    </recommendedName>
</protein>
<organism evidence="10 11">
    <name type="scientific">Tribonema minus</name>
    <dbReference type="NCBI Taxonomy" id="303371"/>
    <lineage>
        <taxon>Eukaryota</taxon>
        <taxon>Sar</taxon>
        <taxon>Stramenopiles</taxon>
        <taxon>Ochrophyta</taxon>
        <taxon>PX clade</taxon>
        <taxon>Xanthophyceae</taxon>
        <taxon>Tribonematales</taxon>
        <taxon>Tribonemataceae</taxon>
        <taxon>Tribonema</taxon>
    </lineage>
</organism>
<gene>
    <name evidence="10" type="ORF">JKP88DRAFT_270835</name>
</gene>
<comment type="similarity">
    <text evidence="2 9">Belongs to the GPI family.</text>
</comment>
<dbReference type="Proteomes" id="UP000664859">
    <property type="component" value="Unassembled WGS sequence"/>
</dbReference>
<dbReference type="GO" id="GO:0005829">
    <property type="term" value="C:cytosol"/>
    <property type="evidence" value="ECO:0007669"/>
    <property type="project" value="TreeGrafter"/>
</dbReference>
<name>A0A836C9A9_9STRA</name>
<dbReference type="CDD" id="cd05015">
    <property type="entry name" value="SIS_PGI_1"/>
    <property type="match status" value="1"/>
</dbReference>
<dbReference type="HAMAP" id="MF_00473">
    <property type="entry name" value="G6P_isomerase"/>
    <property type="match status" value="1"/>
</dbReference>
<dbReference type="EC" id="5.3.1.9" evidence="3 9"/>
<dbReference type="InterPro" id="IPR035482">
    <property type="entry name" value="SIS_PGI_2"/>
</dbReference>
<dbReference type="GO" id="GO:0004347">
    <property type="term" value="F:glucose-6-phosphate isomerase activity"/>
    <property type="evidence" value="ECO:0007669"/>
    <property type="project" value="UniProtKB-EC"/>
</dbReference>
<proteinExistence type="inferred from homology"/>
<evidence type="ECO:0000256" key="4">
    <source>
        <dbReference type="ARBA" id="ARBA00022432"/>
    </source>
</evidence>
<evidence type="ECO:0000313" key="10">
    <source>
        <dbReference type="EMBL" id="KAG5176618.1"/>
    </source>
</evidence>
<dbReference type="GO" id="GO:0051156">
    <property type="term" value="P:glucose 6-phosphate metabolic process"/>
    <property type="evidence" value="ECO:0007669"/>
    <property type="project" value="TreeGrafter"/>
</dbReference>
<dbReference type="PROSITE" id="PS51463">
    <property type="entry name" value="P_GLUCOSE_ISOMERASE_3"/>
    <property type="match status" value="1"/>
</dbReference>
<dbReference type="InterPro" id="IPR001672">
    <property type="entry name" value="G6P_Isomerase"/>
</dbReference>
<evidence type="ECO:0000256" key="6">
    <source>
        <dbReference type="ARBA" id="ARBA00023152"/>
    </source>
</evidence>
<keyword evidence="5" id="KW-0963">Cytoplasm</keyword>
<dbReference type="NCBIfam" id="NF001211">
    <property type="entry name" value="PRK00179.1"/>
    <property type="match status" value="1"/>
</dbReference>
<dbReference type="Pfam" id="PF00342">
    <property type="entry name" value="PGI"/>
    <property type="match status" value="1"/>
</dbReference>
<evidence type="ECO:0000256" key="9">
    <source>
        <dbReference type="RuleBase" id="RU000612"/>
    </source>
</evidence>
<evidence type="ECO:0000256" key="3">
    <source>
        <dbReference type="ARBA" id="ARBA00011952"/>
    </source>
</evidence>
<dbReference type="SUPFAM" id="SSF53697">
    <property type="entry name" value="SIS domain"/>
    <property type="match status" value="1"/>
</dbReference>
<comment type="caution">
    <text evidence="10">The sequence shown here is derived from an EMBL/GenBank/DDBJ whole genome shotgun (WGS) entry which is preliminary data.</text>
</comment>